<accession>A0A2C5X1G1</accession>
<dbReference type="Gene3D" id="3.40.50.720">
    <property type="entry name" value="NAD(P)-binding Rossmann-like Domain"/>
    <property type="match status" value="1"/>
</dbReference>
<dbReference type="EMBL" id="APWK03000087">
    <property type="protein sequence ID" value="PHH51714.1"/>
    <property type="molecule type" value="Genomic_DNA"/>
</dbReference>
<dbReference type="PRINTS" id="PR00081">
    <property type="entry name" value="GDHRDH"/>
</dbReference>
<dbReference type="Pfam" id="PF13561">
    <property type="entry name" value="adh_short_C2"/>
    <property type="match status" value="1"/>
</dbReference>
<dbReference type="GO" id="GO:0050664">
    <property type="term" value="F:oxidoreductase activity, acting on NAD(P)H, oxygen as acceptor"/>
    <property type="evidence" value="ECO:0007669"/>
    <property type="project" value="TreeGrafter"/>
</dbReference>
<evidence type="ECO:0000256" key="3">
    <source>
        <dbReference type="ARBA" id="ARBA00023002"/>
    </source>
</evidence>
<reference evidence="4 5" key="2">
    <citation type="journal article" date="2013" name="IMA Fungus">
        <title>IMA Genome-F 1: Ceratocystis fimbriata: Draft nuclear genome sequence for the plant pathogen, Ceratocystis fimbriata.</title>
        <authorList>
            <person name="Wilken P.M."/>
            <person name="Steenkamp E.T."/>
            <person name="Wingfield M.J."/>
            <person name="de Beer Z.W."/>
            <person name="Wingfield B.D."/>
        </authorList>
    </citation>
    <scope>NUCLEOTIDE SEQUENCE [LARGE SCALE GENOMIC DNA]</scope>
    <source>
        <strain evidence="4 5">CBS 114723</strain>
    </source>
</reference>
<dbReference type="PANTHER" id="PTHR43008:SF13">
    <property type="entry name" value="L-XYLULOSE REDUCTASE-RELATED"/>
    <property type="match status" value="1"/>
</dbReference>
<dbReference type="PANTHER" id="PTHR43008">
    <property type="entry name" value="BENZIL REDUCTASE"/>
    <property type="match status" value="1"/>
</dbReference>
<keyword evidence="2" id="KW-0521">NADP</keyword>
<comment type="caution">
    <text evidence="4">The sequence shown here is derived from an EMBL/GenBank/DDBJ whole genome shotgun (WGS) entry which is preliminary data.</text>
</comment>
<dbReference type="InterPro" id="IPR002347">
    <property type="entry name" value="SDR_fam"/>
</dbReference>
<proteinExistence type="inferred from homology"/>
<gene>
    <name evidence="4" type="primary">lxr3</name>
    <name evidence="4" type="ORF">CFIMG_004957RA</name>
</gene>
<dbReference type="PROSITE" id="PS00061">
    <property type="entry name" value="ADH_SHORT"/>
    <property type="match status" value="1"/>
</dbReference>
<dbReference type="SUPFAM" id="SSF51735">
    <property type="entry name" value="NAD(P)-binding Rossmann-fold domains"/>
    <property type="match status" value="1"/>
</dbReference>
<dbReference type="OrthoDB" id="1888931at2759"/>
<evidence type="ECO:0000256" key="1">
    <source>
        <dbReference type="ARBA" id="ARBA00006484"/>
    </source>
</evidence>
<evidence type="ECO:0000313" key="5">
    <source>
        <dbReference type="Proteomes" id="UP000222788"/>
    </source>
</evidence>
<dbReference type="FunFam" id="3.40.50.720:FF:000090">
    <property type="entry name" value="NADP-dependent mannitol dehydrogenase"/>
    <property type="match status" value="1"/>
</dbReference>
<dbReference type="STRING" id="1035309.A0A2C5X1G1"/>
<comment type="similarity">
    <text evidence="1">Belongs to the short-chain dehydrogenases/reductases (SDR) family.</text>
</comment>
<dbReference type="InterPro" id="IPR020904">
    <property type="entry name" value="Sc_DH/Rdtase_CS"/>
</dbReference>
<evidence type="ECO:0000313" key="4">
    <source>
        <dbReference type="EMBL" id="PHH51714.1"/>
    </source>
</evidence>
<evidence type="ECO:0000256" key="2">
    <source>
        <dbReference type="ARBA" id="ARBA00022857"/>
    </source>
</evidence>
<protein>
    <submittedName>
        <fullName evidence="4">L-xylulose reductase</fullName>
    </submittedName>
</protein>
<sequence length="292" mass="31126">MDHIDSRGLFAHDTMPAVESKRVLPLFSLKGKTAIVTGSAAGIGLGVVEAFAEAGANVAIWYNSNKKAEQVAATVAQEYGVKCTAYQVDVSDNAAVDAAVDQCVQDFGGRLDIMVANAGIPYTQGAMLDGSVEEALHVLRVNLNGVYFCARAAGRQFRRQKKEGTTTDGKPLENFTYGSFIVTASIAAHIITLPQLFASYSASKAAVVQLCKSLAVGWAGFARANSICPGYIITDIFEFFSPDARNAWKDKIPMGREGRVSELKGAYLYLASDASSYTTGCDMIIDGGYCLP</sequence>
<dbReference type="Proteomes" id="UP000222788">
    <property type="component" value="Unassembled WGS sequence"/>
</dbReference>
<dbReference type="GO" id="GO:0019594">
    <property type="term" value="P:mannitol metabolic process"/>
    <property type="evidence" value="ECO:0007669"/>
    <property type="project" value="UniProtKB-ARBA"/>
</dbReference>
<reference evidence="4 5" key="1">
    <citation type="journal article" date="2013" name="Fungal Biol.">
        <title>Analysis of microsatellite markers in the genome of the plant pathogen Ceratocystis fimbriata.</title>
        <authorList>
            <person name="Simpson M.C."/>
            <person name="Wilken P.M."/>
            <person name="Coetzee M.P."/>
            <person name="Wingfield M.J."/>
            <person name="Wingfield B.D."/>
        </authorList>
    </citation>
    <scope>NUCLEOTIDE SEQUENCE [LARGE SCALE GENOMIC DNA]</scope>
    <source>
        <strain evidence="4 5">CBS 114723</strain>
    </source>
</reference>
<dbReference type="PRINTS" id="PR00080">
    <property type="entry name" value="SDRFAMILY"/>
</dbReference>
<organism evidence="4 5">
    <name type="scientific">Ceratocystis fimbriata CBS 114723</name>
    <dbReference type="NCBI Taxonomy" id="1035309"/>
    <lineage>
        <taxon>Eukaryota</taxon>
        <taxon>Fungi</taxon>
        <taxon>Dikarya</taxon>
        <taxon>Ascomycota</taxon>
        <taxon>Pezizomycotina</taxon>
        <taxon>Sordariomycetes</taxon>
        <taxon>Hypocreomycetidae</taxon>
        <taxon>Microascales</taxon>
        <taxon>Ceratocystidaceae</taxon>
        <taxon>Ceratocystis</taxon>
    </lineage>
</organism>
<dbReference type="GO" id="GO:0050085">
    <property type="term" value="F:mannitol 2-dehydrogenase (NADP+) activity"/>
    <property type="evidence" value="ECO:0007669"/>
    <property type="project" value="UniProtKB-ARBA"/>
</dbReference>
<keyword evidence="5" id="KW-1185">Reference proteome</keyword>
<dbReference type="AlphaFoldDB" id="A0A2C5X1G1"/>
<dbReference type="InterPro" id="IPR036291">
    <property type="entry name" value="NAD(P)-bd_dom_sf"/>
</dbReference>
<keyword evidence="3" id="KW-0560">Oxidoreductase</keyword>
<name>A0A2C5X1G1_9PEZI</name>